<organism evidence="1">
    <name type="scientific">bioreactor metagenome</name>
    <dbReference type="NCBI Taxonomy" id="1076179"/>
    <lineage>
        <taxon>unclassified sequences</taxon>
        <taxon>metagenomes</taxon>
        <taxon>ecological metagenomes</taxon>
    </lineage>
</organism>
<comment type="caution">
    <text evidence="1">The sequence shown here is derived from an EMBL/GenBank/DDBJ whole genome shotgun (WGS) entry which is preliminary data.</text>
</comment>
<accession>A0A645JIZ4</accession>
<evidence type="ECO:0000313" key="1">
    <source>
        <dbReference type="EMBL" id="MPN63581.1"/>
    </source>
</evidence>
<name>A0A645JIZ4_9ZZZZ</name>
<dbReference type="EMBL" id="VSSQ01143210">
    <property type="protein sequence ID" value="MPN63581.1"/>
    <property type="molecule type" value="Genomic_DNA"/>
</dbReference>
<proteinExistence type="predicted"/>
<dbReference type="AlphaFoldDB" id="A0A645JIZ4"/>
<sequence>MPHTVNQAGTVCGLTADDFLKIIFQFRLIFPVMSIFHDVVHHHHDPVIGAAVLGALQGTDGRRNGGIDIRACGRKHTRGKGGVVAAAVFRVKNQAKVEQFCFLVGKHTVGANCV</sequence>
<protein>
    <submittedName>
        <fullName evidence="1">Uncharacterized protein</fullName>
    </submittedName>
</protein>
<reference evidence="1" key="1">
    <citation type="submission" date="2019-08" db="EMBL/GenBank/DDBJ databases">
        <authorList>
            <person name="Kucharzyk K."/>
            <person name="Murdoch R.W."/>
            <person name="Higgins S."/>
            <person name="Loffler F."/>
        </authorList>
    </citation>
    <scope>NUCLEOTIDE SEQUENCE</scope>
</reference>
<gene>
    <name evidence="1" type="ORF">SDC9_211345</name>
</gene>